<evidence type="ECO:0000313" key="5">
    <source>
        <dbReference type="Proteomes" id="UP000001296"/>
    </source>
</evidence>
<dbReference type="HOGENOM" id="CLU_064741_0_0_12"/>
<name>E0RN64_WINT6</name>
<dbReference type="KEGG" id="sta:STHERM_c15930"/>
<feature type="transmembrane region" description="Helical" evidence="3">
    <location>
        <begin position="169"/>
        <end position="189"/>
    </location>
</feature>
<keyword evidence="3" id="KW-0812">Transmembrane</keyword>
<protein>
    <submittedName>
        <fullName evidence="4">CDP-alcohol phosphatidyltransferase family protein</fullName>
    </submittedName>
</protein>
<dbReference type="RefSeq" id="WP_013314372.1">
    <property type="nucleotide sequence ID" value="NC_014484.1"/>
</dbReference>
<keyword evidence="3" id="KW-0472">Membrane</keyword>
<keyword evidence="1 2" id="KW-0808">Transferase</keyword>
<reference key="1">
    <citation type="submission" date="2009-08" db="EMBL/GenBank/DDBJ databases">
        <title>The genome sequence of Spirochaeta thermophila DSM6192.</title>
        <authorList>
            <person name="Angelov A."/>
            <person name="Mientus M."/>
            <person name="Wittenberg S."/>
            <person name="Lehmann R."/>
            <person name="Liesegang H."/>
            <person name="Daniel R."/>
            <person name="Liebl W."/>
        </authorList>
    </citation>
    <scope>NUCLEOTIDE SEQUENCE</scope>
    <source>
        <strain>DSM 6192</strain>
    </source>
</reference>
<dbReference type="InterPro" id="IPR043130">
    <property type="entry name" value="CDP-OH_PTrfase_TM_dom"/>
</dbReference>
<accession>E0RN64</accession>
<evidence type="ECO:0000256" key="1">
    <source>
        <dbReference type="ARBA" id="ARBA00022679"/>
    </source>
</evidence>
<organism evidence="4 5">
    <name type="scientific">Winmispira thermophila (strain ATCC 49972 / DSM 6192 / RI 19.B1)</name>
    <name type="common">Spirochaeta thermophila</name>
    <dbReference type="NCBI Taxonomy" id="665571"/>
    <lineage>
        <taxon>Bacteria</taxon>
        <taxon>Pseudomonadati</taxon>
        <taxon>Spirochaetota</taxon>
        <taxon>Spirochaetia</taxon>
        <taxon>Winmispirales</taxon>
        <taxon>Winmispiraceae</taxon>
        <taxon>Winmispira</taxon>
    </lineage>
</organism>
<dbReference type="EMBL" id="CP001698">
    <property type="protein sequence ID" value="ADN02533.1"/>
    <property type="molecule type" value="Genomic_DNA"/>
</dbReference>
<dbReference type="GO" id="GO:0008654">
    <property type="term" value="P:phospholipid biosynthetic process"/>
    <property type="evidence" value="ECO:0007669"/>
    <property type="project" value="InterPro"/>
</dbReference>
<dbReference type="PROSITE" id="PS00379">
    <property type="entry name" value="CDP_ALCOHOL_P_TRANSF"/>
    <property type="match status" value="1"/>
</dbReference>
<evidence type="ECO:0000256" key="2">
    <source>
        <dbReference type="RuleBase" id="RU003750"/>
    </source>
</evidence>
<dbReference type="Pfam" id="PF01066">
    <property type="entry name" value="CDP-OH_P_transf"/>
    <property type="match status" value="1"/>
</dbReference>
<feature type="transmembrane region" description="Helical" evidence="3">
    <location>
        <begin position="83"/>
        <end position="104"/>
    </location>
</feature>
<evidence type="ECO:0000256" key="3">
    <source>
        <dbReference type="SAM" id="Phobius"/>
    </source>
</evidence>
<evidence type="ECO:0000313" key="4">
    <source>
        <dbReference type="EMBL" id="ADN02533.1"/>
    </source>
</evidence>
<dbReference type="GO" id="GO:0016780">
    <property type="term" value="F:phosphotransferase activity, for other substituted phosphate groups"/>
    <property type="evidence" value="ECO:0007669"/>
    <property type="project" value="InterPro"/>
</dbReference>
<dbReference type="InterPro" id="IPR000462">
    <property type="entry name" value="CDP-OH_P_trans"/>
</dbReference>
<dbReference type="AlphaFoldDB" id="E0RN64"/>
<feature type="transmembrane region" description="Helical" evidence="3">
    <location>
        <begin position="12"/>
        <end position="36"/>
    </location>
</feature>
<feature type="transmembrane region" description="Helical" evidence="3">
    <location>
        <begin position="42"/>
        <end position="62"/>
    </location>
</feature>
<dbReference type="Gene3D" id="1.20.120.1760">
    <property type="match status" value="1"/>
</dbReference>
<dbReference type="PaxDb" id="665571-STHERM_c15930"/>
<dbReference type="InterPro" id="IPR048254">
    <property type="entry name" value="CDP_ALCOHOL_P_TRANSF_CS"/>
</dbReference>
<dbReference type="eggNOG" id="COG0558">
    <property type="taxonomic scope" value="Bacteria"/>
</dbReference>
<keyword evidence="3" id="KW-1133">Transmembrane helix</keyword>
<reference evidence="4 5" key="2">
    <citation type="journal article" date="2010" name="J. Bacteriol.">
        <title>Genome sequence of the polysaccharide-degrading, thermophilic anaerobe Spirochaeta thermophila DSM 6192.</title>
        <authorList>
            <person name="Angelov A."/>
            <person name="Liebl S."/>
            <person name="Ballschmiter M."/>
            <person name="Bomeke M."/>
            <person name="Lehmann R."/>
            <person name="Liesegang H."/>
            <person name="Daniel R."/>
            <person name="Liebl W."/>
        </authorList>
    </citation>
    <scope>NUCLEOTIDE SEQUENCE [LARGE SCALE GENOMIC DNA]</scope>
    <source>
        <strain evidence="5">ATCC 49972 / DSM 6192 / RI 19.B1</strain>
    </source>
</reference>
<comment type="similarity">
    <text evidence="2">Belongs to the CDP-alcohol phosphatidyltransferase class-I family.</text>
</comment>
<gene>
    <name evidence="4" type="ordered locus">STHERM_c15930</name>
</gene>
<sequence length="269" mass="30816">MKKETYIPIAHICGTVLFLGLIQWFGMLLVLWLYDIGFDDRILLYYILSVLFHLMLAGFLIIQRKDFYNLSHRRFLLRINIPNYLSLFRISSMPTLAILLVITWDYPSLAVLVVVFTGLVFLSDLFDGFIARRTGEITKIGTYLDSMSDYTVLMVISIVFYTYRLIPMWFLWVVLVRLFTQGLGMGIILLIKGKVKVETSLLSKTSIFAIMVVYGLHILNLFITSRVLSRTILPAVDVAASVILAASLAEKLVKLWQYAHEEESHTAET</sequence>
<proteinExistence type="inferred from homology"/>
<feature type="transmembrane region" description="Helical" evidence="3">
    <location>
        <begin position="201"/>
        <end position="219"/>
    </location>
</feature>
<dbReference type="GO" id="GO:0016020">
    <property type="term" value="C:membrane"/>
    <property type="evidence" value="ECO:0007669"/>
    <property type="project" value="InterPro"/>
</dbReference>
<feature type="transmembrane region" description="Helical" evidence="3">
    <location>
        <begin position="110"/>
        <end position="131"/>
    </location>
</feature>
<dbReference type="Proteomes" id="UP000001296">
    <property type="component" value="Chromosome"/>
</dbReference>